<evidence type="ECO:0000256" key="7">
    <source>
        <dbReference type="ARBA" id="ARBA00083669"/>
    </source>
</evidence>
<dbReference type="VEuPathDB" id="VectorBase:ADAR2_003442"/>
<dbReference type="FunCoup" id="W5JPK1">
    <property type="interactions" value="1727"/>
</dbReference>
<keyword evidence="12" id="KW-1185">Reference proteome</keyword>
<reference evidence="10 12" key="1">
    <citation type="journal article" date="2010" name="BMC Genomics">
        <title>Combination of measures distinguishes pre-miRNAs from other stem-loops in the genome of the newly sequenced Anopheles darlingi.</title>
        <authorList>
            <person name="Mendes N.D."/>
            <person name="Freitas A.T."/>
            <person name="Vasconcelos A.T."/>
            <person name="Sagot M.F."/>
        </authorList>
    </citation>
    <scope>NUCLEOTIDE SEQUENCE</scope>
</reference>
<keyword evidence="4" id="KW-0413">Isomerase</keyword>
<reference evidence="10" key="2">
    <citation type="submission" date="2010-05" db="EMBL/GenBank/DDBJ databases">
        <authorList>
            <person name="Almeida L.G."/>
            <person name="Nicolas M.F."/>
            <person name="Souza R.C."/>
            <person name="Vasconcelos A.T.R."/>
        </authorList>
    </citation>
    <scope>NUCLEOTIDE SEQUENCE</scope>
</reference>
<dbReference type="Gene3D" id="3.30.70.3190">
    <property type="match status" value="1"/>
</dbReference>
<dbReference type="PANTHER" id="PTHR21568">
    <property type="entry name" value="TRNA PSEUDOURIDINE SYNTHASE PUS10"/>
    <property type="match status" value="1"/>
</dbReference>
<evidence type="ECO:0000313" key="10">
    <source>
        <dbReference type="EMBL" id="ETN65238.1"/>
    </source>
</evidence>
<dbReference type="InterPro" id="IPR048741">
    <property type="entry name" value="Pus10-like_C"/>
</dbReference>
<dbReference type="AlphaFoldDB" id="W5JPK1"/>
<evidence type="ECO:0000256" key="4">
    <source>
        <dbReference type="ARBA" id="ARBA00023235"/>
    </source>
</evidence>
<comment type="similarity">
    <text evidence="1">Belongs to the pseudouridine synthase Pus10 family.</text>
</comment>
<dbReference type="Proteomes" id="UP000000673">
    <property type="component" value="Unassembled WGS sequence"/>
</dbReference>
<sequence length="515" mass="58800">MKSEKDTRKDLAGDSCEKLAMGTKQKTIFEYLRSVDCCRVCCLRFLKATKEAFIDIEAALVKLNLVDPATEEENGERKSKRVKENVCIACLGLFDSLDSLADEVRQSEAFQRYSKCEAGFFTSISLPLVLHLRQLSLWYDVVERFPDTFDKQTLPDIAVKDALKMVLIPRLERALDKPFSVDGVMVTVPYTYENEQKELQALERISPGIFAGRKAHKHTRKEFLTRNAFEKHFTPDVIDVNLFRAHYSVPPVSSENVRLVRGEISATGPTIFVAGRYNKWSRTLSQTPWIIEGKRLMEGSVQETLEAAIAPHFGVPEGQLIFSSSGREDVDVRCLGEGRPFVLEIPNALTDQLPEQDAVAMEQAVETSGTVSIRDLQLVKRPDLVHIRGNESEKRKFYRALCVTTEPVNEEMIRRLRVNETIELQQVTPLRVLHRRPLLKRSRHVYRLQAWACRDNPNAMVIELETQAGTYIKEFVHGDFGRTKPSIRDMIGVEVDIHALDVMAIDLDWPQRLRR</sequence>
<organism evidence="10">
    <name type="scientific">Anopheles darlingi</name>
    <name type="common">Mosquito</name>
    <dbReference type="NCBI Taxonomy" id="43151"/>
    <lineage>
        <taxon>Eukaryota</taxon>
        <taxon>Metazoa</taxon>
        <taxon>Ecdysozoa</taxon>
        <taxon>Arthropoda</taxon>
        <taxon>Hexapoda</taxon>
        <taxon>Insecta</taxon>
        <taxon>Pterygota</taxon>
        <taxon>Neoptera</taxon>
        <taxon>Endopterygota</taxon>
        <taxon>Diptera</taxon>
        <taxon>Nematocera</taxon>
        <taxon>Culicoidea</taxon>
        <taxon>Culicidae</taxon>
        <taxon>Anophelinae</taxon>
        <taxon>Anopheles</taxon>
    </lineage>
</organism>
<dbReference type="GO" id="GO:0003723">
    <property type="term" value="F:RNA binding"/>
    <property type="evidence" value="ECO:0007669"/>
    <property type="project" value="InterPro"/>
</dbReference>
<dbReference type="InterPro" id="IPR048742">
    <property type="entry name" value="Pus10_N_euk"/>
</dbReference>
<evidence type="ECO:0000256" key="1">
    <source>
        <dbReference type="ARBA" id="ARBA00009652"/>
    </source>
</evidence>
<dbReference type="EMBL" id="ADMH02000726">
    <property type="protein sequence ID" value="ETN65238.1"/>
    <property type="molecule type" value="Genomic_DNA"/>
</dbReference>
<dbReference type="VEuPathDB" id="VectorBase:ADAC003001"/>
<dbReference type="eggNOG" id="KOG2364">
    <property type="taxonomic scope" value="Eukaryota"/>
</dbReference>
<accession>W5JPK1</accession>
<dbReference type="SUPFAM" id="SSF55120">
    <property type="entry name" value="Pseudouridine synthase"/>
    <property type="match status" value="1"/>
</dbReference>
<evidence type="ECO:0000256" key="3">
    <source>
        <dbReference type="ARBA" id="ARBA00022694"/>
    </source>
</evidence>
<evidence type="ECO:0000313" key="12">
    <source>
        <dbReference type="Proteomes" id="UP000000673"/>
    </source>
</evidence>
<dbReference type="EnsemblMetazoa" id="ADAC003001-RA">
    <property type="protein sequence ID" value="ADAC003001-PA"/>
    <property type="gene ID" value="ADAC003001"/>
</dbReference>
<dbReference type="InterPro" id="IPR039894">
    <property type="entry name" value="Pus10-like"/>
</dbReference>
<dbReference type="Pfam" id="PF21237">
    <property type="entry name" value="Pus10_N_euk"/>
    <property type="match status" value="1"/>
</dbReference>
<dbReference type="PANTHER" id="PTHR21568:SF0">
    <property type="entry name" value="TRNA PSEUDOURIDINE SYNTHASE PUS10"/>
    <property type="match status" value="1"/>
</dbReference>
<feature type="domain" description="Pus10 N-terminal eukaryotes" evidence="8">
    <location>
        <begin position="87"/>
        <end position="256"/>
    </location>
</feature>
<reference evidence="10" key="3">
    <citation type="journal article" date="2013" name="Nucleic Acids Res.">
        <title>The genome of Anopheles darlingi, the main neotropical malaria vector.</title>
        <authorList>
            <person name="Marinotti O."/>
            <person name="Cerqueira G.C."/>
            <person name="de Almeida L.G."/>
            <person name="Ferro M.I."/>
            <person name="Loreto E.L."/>
            <person name="Zaha A."/>
            <person name="Teixeira S.M."/>
            <person name="Wespiser A.R."/>
            <person name="Almeida E Silva A."/>
            <person name="Schlindwein A.D."/>
            <person name="Pacheco A.C."/>
            <person name="Silva A.L."/>
            <person name="Graveley B.R."/>
            <person name="Walenz B.P."/>
            <person name="Lima Bde A."/>
            <person name="Ribeiro C.A."/>
            <person name="Nunes-Silva C.G."/>
            <person name="de Carvalho C.R."/>
            <person name="Soares C.M."/>
            <person name="de Menezes C.B."/>
            <person name="Matiolli C."/>
            <person name="Caffrey D."/>
            <person name="Araujo D.A."/>
            <person name="de Oliveira D.M."/>
            <person name="Golenbock D."/>
            <person name="Grisard E.C."/>
            <person name="Fantinatti-Garboggini F."/>
            <person name="de Carvalho F.M."/>
            <person name="Barcellos F.G."/>
            <person name="Prosdocimi F."/>
            <person name="May G."/>
            <person name="Azevedo Junior G.M."/>
            <person name="Guimaraes G.M."/>
            <person name="Goldman G.H."/>
            <person name="Padilha I.Q."/>
            <person name="Batista Jda S."/>
            <person name="Ferro J.A."/>
            <person name="Ribeiro J.M."/>
            <person name="Fietto J.L."/>
            <person name="Dabbas K.M."/>
            <person name="Cerdeira L."/>
            <person name="Agnez-Lima L.F."/>
            <person name="Brocchi M."/>
            <person name="de Carvalho M.O."/>
            <person name="Teixeira Mde M."/>
            <person name="Diniz Maia Mde M."/>
            <person name="Goldman M.H."/>
            <person name="Cruz Schneider M.P."/>
            <person name="Felipe M.S."/>
            <person name="Hungria M."/>
            <person name="Nicolas M.F."/>
            <person name="Pereira M."/>
            <person name="Montes M.A."/>
            <person name="Cantao M.E."/>
            <person name="Vincentz M."/>
            <person name="Rafael M.S."/>
            <person name="Silverman N."/>
            <person name="Stoco P.H."/>
            <person name="Souza R.C."/>
            <person name="Vicentini R."/>
            <person name="Gazzinelli R.T."/>
            <person name="Neves Rde O."/>
            <person name="Silva R."/>
            <person name="Astolfi-Filho S."/>
            <person name="Maciel T.E."/>
            <person name="Urmenyi T.P."/>
            <person name="Tadei W.P."/>
            <person name="Camargo E.P."/>
            <person name="de Vasconcelos A.T."/>
        </authorList>
    </citation>
    <scope>NUCLEOTIDE SEQUENCE</scope>
</reference>
<proteinExistence type="inferred from homology"/>
<evidence type="ECO:0000256" key="5">
    <source>
        <dbReference type="ARBA" id="ARBA00075270"/>
    </source>
</evidence>
<evidence type="ECO:0000256" key="2">
    <source>
        <dbReference type="ARBA" id="ARBA00012787"/>
    </source>
</evidence>
<dbReference type="FunFam" id="3.30.70.3190:FF:000001">
    <property type="entry name" value="tRNA pseudouridine synthase Pus10"/>
    <property type="match status" value="1"/>
</dbReference>
<keyword evidence="3" id="KW-0819">tRNA processing</keyword>
<feature type="domain" description="Pus10-like C-terminal" evidence="9">
    <location>
        <begin position="272"/>
        <end position="506"/>
    </location>
</feature>
<dbReference type="GO" id="GO:0160148">
    <property type="term" value="F:tRNA pseudouridine(55) synthase activity"/>
    <property type="evidence" value="ECO:0007669"/>
    <property type="project" value="UniProtKB-EC"/>
</dbReference>
<evidence type="ECO:0000256" key="6">
    <source>
        <dbReference type="ARBA" id="ARBA00079393"/>
    </source>
</evidence>
<dbReference type="GO" id="GO:0031119">
    <property type="term" value="P:tRNA pseudouridine synthesis"/>
    <property type="evidence" value="ECO:0007669"/>
    <property type="project" value="UniProtKB-ARBA"/>
</dbReference>
<dbReference type="OMA" id="LVISCQR"/>
<dbReference type="STRING" id="43151.W5JPK1"/>
<evidence type="ECO:0000313" key="11">
    <source>
        <dbReference type="EnsemblMetazoa" id="ADAC003001-PA"/>
    </source>
</evidence>
<dbReference type="EC" id="5.4.99.25" evidence="2"/>
<dbReference type="FunFam" id="3.30.70.2510:FF:000001">
    <property type="entry name" value="tRNA pseudouridine synthase Pus10"/>
    <property type="match status" value="1"/>
</dbReference>
<name>W5JPK1_ANODA</name>
<evidence type="ECO:0000259" key="9">
    <source>
        <dbReference type="Pfam" id="PF21238"/>
    </source>
</evidence>
<gene>
    <name evidence="10" type="ORF">AND_003001</name>
</gene>
<dbReference type="Gene3D" id="3.30.70.2510">
    <property type="match status" value="1"/>
</dbReference>
<dbReference type="HOGENOM" id="CLU_028780_2_0_1"/>
<dbReference type="InterPro" id="IPR020103">
    <property type="entry name" value="PsdUridine_synth_cat_dom_sf"/>
</dbReference>
<protein>
    <recommendedName>
        <fullName evidence="2">tRNA pseudouridine(55) synthase</fullName>
        <ecNumber evidence="2">5.4.99.25</ecNumber>
    </recommendedName>
    <alternativeName>
        <fullName evidence="7">tRNA pseudouridine 55 synthase</fullName>
    </alternativeName>
    <alternativeName>
        <fullName evidence="5">tRNA pseudouridylate synthase</fullName>
    </alternativeName>
    <alternativeName>
        <fullName evidence="6">tRNA-uridine isomerase</fullName>
    </alternativeName>
</protein>
<dbReference type="Pfam" id="PF21238">
    <property type="entry name" value="Pus10_C"/>
    <property type="match status" value="1"/>
</dbReference>
<evidence type="ECO:0000259" key="8">
    <source>
        <dbReference type="Pfam" id="PF21237"/>
    </source>
</evidence>
<reference evidence="11" key="4">
    <citation type="submission" date="2015-06" db="UniProtKB">
        <authorList>
            <consortium name="EnsemblMetazoa"/>
        </authorList>
    </citation>
    <scope>IDENTIFICATION</scope>
</reference>